<name>A0A232M3N9_9EURO</name>
<dbReference type="OrthoDB" id="5376498at2759"/>
<evidence type="ECO:0000313" key="2">
    <source>
        <dbReference type="Proteomes" id="UP000243515"/>
    </source>
</evidence>
<gene>
    <name evidence="1" type="ORF">Egran_01287</name>
</gene>
<dbReference type="AlphaFoldDB" id="A0A232M3N9"/>
<keyword evidence="2" id="KW-1185">Reference proteome</keyword>
<comment type="caution">
    <text evidence="1">The sequence shown here is derived from an EMBL/GenBank/DDBJ whole genome shotgun (WGS) entry which is preliminary data.</text>
</comment>
<dbReference type="EMBL" id="NPHW01002681">
    <property type="protein sequence ID" value="OXV10958.1"/>
    <property type="molecule type" value="Genomic_DNA"/>
</dbReference>
<dbReference type="Proteomes" id="UP000243515">
    <property type="component" value="Unassembled WGS sequence"/>
</dbReference>
<reference evidence="1 2" key="1">
    <citation type="journal article" date="2015" name="Environ. Microbiol.">
        <title>Metagenome sequence of Elaphomyces granulatus from sporocarp tissue reveals Ascomycota ectomycorrhizal fingerprints of genome expansion and a Proteobacteria-rich microbiome.</title>
        <authorList>
            <person name="Quandt C.A."/>
            <person name="Kohler A."/>
            <person name="Hesse C.N."/>
            <person name="Sharpton T.J."/>
            <person name="Martin F."/>
            <person name="Spatafora J.W."/>
        </authorList>
    </citation>
    <scope>NUCLEOTIDE SEQUENCE [LARGE SCALE GENOMIC DNA]</scope>
    <source>
        <strain evidence="1 2">OSC145934</strain>
    </source>
</reference>
<organism evidence="1 2">
    <name type="scientific">Elaphomyces granulatus</name>
    <dbReference type="NCBI Taxonomy" id="519963"/>
    <lineage>
        <taxon>Eukaryota</taxon>
        <taxon>Fungi</taxon>
        <taxon>Dikarya</taxon>
        <taxon>Ascomycota</taxon>
        <taxon>Pezizomycotina</taxon>
        <taxon>Eurotiomycetes</taxon>
        <taxon>Eurotiomycetidae</taxon>
        <taxon>Eurotiales</taxon>
        <taxon>Elaphomycetaceae</taxon>
        <taxon>Elaphomyces</taxon>
    </lineage>
</organism>
<accession>A0A232M3N9</accession>
<proteinExistence type="predicted"/>
<protein>
    <submittedName>
        <fullName evidence="1">Uncharacterized protein</fullName>
    </submittedName>
</protein>
<sequence>MSKSDALGLTLRFKKHKTTVLLLLPPLESIELTKEKLLEALKTRGILEINGDPVPNNSSDIELGVPVDRNELEKGWTRLDFDDSDITGGEAMTNGAGRKKRKPNMNLRSADIRDGQPIAFRFRKPREEIQDKDELELELELEDPAWDVIIPTLDDAEPE</sequence>
<evidence type="ECO:0000313" key="1">
    <source>
        <dbReference type="EMBL" id="OXV10958.1"/>
    </source>
</evidence>